<proteinExistence type="predicted"/>
<feature type="region of interest" description="Disordered" evidence="1">
    <location>
        <begin position="44"/>
        <end position="76"/>
    </location>
</feature>
<dbReference type="Proteomes" id="UP000827092">
    <property type="component" value="Unassembled WGS sequence"/>
</dbReference>
<accession>A0AAV6UYW4</accession>
<organism evidence="2 3">
    <name type="scientific">Oedothorax gibbosus</name>
    <dbReference type="NCBI Taxonomy" id="931172"/>
    <lineage>
        <taxon>Eukaryota</taxon>
        <taxon>Metazoa</taxon>
        <taxon>Ecdysozoa</taxon>
        <taxon>Arthropoda</taxon>
        <taxon>Chelicerata</taxon>
        <taxon>Arachnida</taxon>
        <taxon>Araneae</taxon>
        <taxon>Araneomorphae</taxon>
        <taxon>Entelegynae</taxon>
        <taxon>Araneoidea</taxon>
        <taxon>Linyphiidae</taxon>
        <taxon>Erigoninae</taxon>
        <taxon>Oedothorax</taxon>
    </lineage>
</organism>
<protein>
    <submittedName>
        <fullName evidence="2">Uncharacterized protein</fullName>
    </submittedName>
</protein>
<feature type="compositionally biased region" description="Low complexity" evidence="1">
    <location>
        <begin position="48"/>
        <end position="61"/>
    </location>
</feature>
<keyword evidence="3" id="KW-1185">Reference proteome</keyword>
<reference evidence="2 3" key="1">
    <citation type="journal article" date="2022" name="Nat. Ecol. Evol.">
        <title>A masculinizing supergene underlies an exaggerated male reproductive morph in a spider.</title>
        <authorList>
            <person name="Hendrickx F."/>
            <person name="De Corte Z."/>
            <person name="Sonet G."/>
            <person name="Van Belleghem S.M."/>
            <person name="Kostlbacher S."/>
            <person name="Vangestel C."/>
        </authorList>
    </citation>
    <scope>NUCLEOTIDE SEQUENCE [LARGE SCALE GENOMIC DNA]</scope>
    <source>
        <strain evidence="2">W744_W776</strain>
    </source>
</reference>
<dbReference type="AlphaFoldDB" id="A0AAV6UYW4"/>
<evidence type="ECO:0000256" key="1">
    <source>
        <dbReference type="SAM" id="MobiDB-lite"/>
    </source>
</evidence>
<evidence type="ECO:0000313" key="3">
    <source>
        <dbReference type="Proteomes" id="UP000827092"/>
    </source>
</evidence>
<evidence type="ECO:0000313" key="2">
    <source>
        <dbReference type="EMBL" id="KAG8189642.1"/>
    </source>
</evidence>
<dbReference type="EMBL" id="JAFNEN010000208">
    <property type="protein sequence ID" value="KAG8189642.1"/>
    <property type="molecule type" value="Genomic_DNA"/>
</dbReference>
<sequence>MLSQWTFPFRQYACDNSLPETWWPETVSNNSEKEMNKTAVDVPTGSNAAEAAGDAASEPASVQDAEDVYADADRRG</sequence>
<name>A0AAV6UYW4_9ARAC</name>
<gene>
    <name evidence="2" type="ORF">JTE90_018491</name>
</gene>
<comment type="caution">
    <text evidence="2">The sequence shown here is derived from an EMBL/GenBank/DDBJ whole genome shotgun (WGS) entry which is preliminary data.</text>
</comment>